<evidence type="ECO:0000256" key="3">
    <source>
        <dbReference type="ARBA" id="ARBA00022989"/>
    </source>
</evidence>
<dbReference type="Pfam" id="PF02535">
    <property type="entry name" value="Zip"/>
    <property type="match status" value="1"/>
</dbReference>
<feature type="transmembrane region" description="Helical" evidence="6">
    <location>
        <begin position="82"/>
        <end position="104"/>
    </location>
</feature>
<keyword evidence="4 6" id="KW-0472">Membrane</keyword>
<feature type="transmembrane region" description="Helical" evidence="6">
    <location>
        <begin position="160"/>
        <end position="179"/>
    </location>
</feature>
<protein>
    <recommendedName>
        <fullName evidence="9">Zinc transporter</fullName>
    </recommendedName>
</protein>
<feature type="transmembrane region" description="Helical" evidence="6">
    <location>
        <begin position="317"/>
        <end position="340"/>
    </location>
</feature>
<feature type="transmembrane region" description="Helical" evidence="6">
    <location>
        <begin position="411"/>
        <end position="431"/>
    </location>
</feature>
<dbReference type="PANTHER" id="PTHR11040">
    <property type="entry name" value="ZINC/IRON TRANSPORTER"/>
    <property type="match status" value="1"/>
</dbReference>
<dbReference type="InterPro" id="IPR003689">
    <property type="entry name" value="ZIP"/>
</dbReference>
<dbReference type="GO" id="GO:0005385">
    <property type="term" value="F:zinc ion transmembrane transporter activity"/>
    <property type="evidence" value="ECO:0007669"/>
    <property type="project" value="TreeGrafter"/>
</dbReference>
<evidence type="ECO:0000313" key="8">
    <source>
        <dbReference type="EMBL" id="CAE0443235.1"/>
    </source>
</evidence>
<feature type="transmembrane region" description="Helical" evidence="6">
    <location>
        <begin position="116"/>
        <end position="134"/>
    </location>
</feature>
<feature type="chain" id="PRO_5030692658" description="Zinc transporter" evidence="7">
    <location>
        <begin position="25"/>
        <end position="432"/>
    </location>
</feature>
<keyword evidence="7" id="KW-0732">Signal</keyword>
<keyword evidence="2 6" id="KW-0812">Transmembrane</keyword>
<evidence type="ECO:0008006" key="9">
    <source>
        <dbReference type="Google" id="ProtNLM"/>
    </source>
</evidence>
<keyword evidence="3 6" id="KW-1133">Transmembrane helix</keyword>
<feature type="transmembrane region" description="Helical" evidence="6">
    <location>
        <begin position="376"/>
        <end position="399"/>
    </location>
</feature>
<evidence type="ECO:0000256" key="1">
    <source>
        <dbReference type="ARBA" id="ARBA00004141"/>
    </source>
</evidence>
<feature type="signal peptide" evidence="7">
    <location>
        <begin position="1"/>
        <end position="24"/>
    </location>
</feature>
<dbReference type="PANTHER" id="PTHR11040:SF205">
    <property type="entry name" value="ZINC TRANSPORTER ZUPT"/>
    <property type="match status" value="1"/>
</dbReference>
<sequence>MKGFRWLCVLFLCLLTSLRIQVHAHTRNYVLSCDATQDNISTVFVNGNERNVSDLCSDSCLCAEAEEDESTSSNDYDPEENLGLAFGLVTAAGLSTTFGAALVFCDRFFTLANNEILGAALGFSGGVMIYVSFVEIFQKSVTDFEACDCLWDGADEEDSAAYVAATSFFFFGVLITYILDFVVHRISHCAGHGHSHDPPDISSESFGTKTNIEDADANAEAGSPISRNSFDDHAIEDIASTPNASKSEPNNNETTTAQEHTSRKLSIDDGPLDGSEQKDQKRLKHMGSMTALAIGLHNFPEGLATFVATLGDPTVGVALAVAIAIHNIPEGLCVSIPVYYATGSRWKGFCMAFWSGVTEIIGAALGYAFLKEVLGPAAYASLFGIVAGMMVTIVLKELLPTAHKYDPKDKYVTNSIFTGAFVMAVSLVLFVI</sequence>
<evidence type="ECO:0000256" key="4">
    <source>
        <dbReference type="ARBA" id="ARBA00023136"/>
    </source>
</evidence>
<name>A0A7S3V073_9STRA</name>
<dbReference type="EMBL" id="HBIN01017469">
    <property type="protein sequence ID" value="CAE0443235.1"/>
    <property type="molecule type" value="Transcribed_RNA"/>
</dbReference>
<feature type="transmembrane region" description="Helical" evidence="6">
    <location>
        <begin position="291"/>
        <end position="311"/>
    </location>
</feature>
<evidence type="ECO:0000256" key="2">
    <source>
        <dbReference type="ARBA" id="ARBA00022692"/>
    </source>
</evidence>
<dbReference type="AlphaFoldDB" id="A0A7S3V073"/>
<evidence type="ECO:0000256" key="7">
    <source>
        <dbReference type="SAM" id="SignalP"/>
    </source>
</evidence>
<organism evidence="8">
    <name type="scientific">Aplanochytrium stocchinoi</name>
    <dbReference type="NCBI Taxonomy" id="215587"/>
    <lineage>
        <taxon>Eukaryota</taxon>
        <taxon>Sar</taxon>
        <taxon>Stramenopiles</taxon>
        <taxon>Bigyra</taxon>
        <taxon>Labyrinthulomycetes</taxon>
        <taxon>Thraustochytrida</taxon>
        <taxon>Thraustochytriidae</taxon>
        <taxon>Aplanochytrium</taxon>
    </lineage>
</organism>
<feature type="region of interest" description="Disordered" evidence="5">
    <location>
        <begin position="240"/>
        <end position="280"/>
    </location>
</feature>
<accession>A0A7S3V073</accession>
<dbReference type="GO" id="GO:0016020">
    <property type="term" value="C:membrane"/>
    <property type="evidence" value="ECO:0007669"/>
    <property type="project" value="UniProtKB-SubCell"/>
</dbReference>
<evidence type="ECO:0000256" key="6">
    <source>
        <dbReference type="SAM" id="Phobius"/>
    </source>
</evidence>
<reference evidence="8" key="1">
    <citation type="submission" date="2021-01" db="EMBL/GenBank/DDBJ databases">
        <authorList>
            <person name="Corre E."/>
            <person name="Pelletier E."/>
            <person name="Niang G."/>
            <person name="Scheremetjew M."/>
            <person name="Finn R."/>
            <person name="Kale V."/>
            <person name="Holt S."/>
            <person name="Cochrane G."/>
            <person name="Meng A."/>
            <person name="Brown T."/>
            <person name="Cohen L."/>
        </authorList>
    </citation>
    <scope>NUCLEOTIDE SEQUENCE</scope>
    <source>
        <strain evidence="8">GSBS06</strain>
    </source>
</reference>
<feature type="compositionally biased region" description="Polar residues" evidence="5">
    <location>
        <begin position="240"/>
        <end position="259"/>
    </location>
</feature>
<proteinExistence type="predicted"/>
<evidence type="ECO:0000256" key="5">
    <source>
        <dbReference type="SAM" id="MobiDB-lite"/>
    </source>
</evidence>
<feature type="transmembrane region" description="Helical" evidence="6">
    <location>
        <begin position="352"/>
        <end position="370"/>
    </location>
</feature>
<gene>
    <name evidence="8" type="ORF">ASTO00021_LOCUS13329</name>
</gene>
<comment type="subcellular location">
    <subcellularLocation>
        <location evidence="1">Membrane</location>
        <topology evidence="1">Multi-pass membrane protein</topology>
    </subcellularLocation>
</comment>